<dbReference type="PANTHER" id="PTHR23167">
    <property type="entry name" value="CALPONIN HOMOLOGY DOMAIN-CONTAINING PROTEIN DDB_G0272472-RELATED"/>
    <property type="match status" value="1"/>
</dbReference>
<accession>A0AA47M532</accession>
<feature type="compositionally biased region" description="Polar residues" evidence="1">
    <location>
        <begin position="303"/>
        <end position="327"/>
    </location>
</feature>
<dbReference type="PROSITE" id="PS51848">
    <property type="entry name" value="BMERB"/>
    <property type="match status" value="1"/>
</dbReference>
<dbReference type="SUPFAM" id="SSF57716">
    <property type="entry name" value="Glucocorticoid receptor-like (DNA-binding domain)"/>
    <property type="match status" value="1"/>
</dbReference>
<feature type="compositionally biased region" description="Polar residues" evidence="1">
    <location>
        <begin position="597"/>
        <end position="610"/>
    </location>
</feature>
<evidence type="ECO:0000313" key="3">
    <source>
        <dbReference type="EMBL" id="KAK0133718.1"/>
    </source>
</evidence>
<dbReference type="AlphaFoldDB" id="A0AA47M532"/>
<comment type="caution">
    <text evidence="3">The sequence shown here is derived from an EMBL/GenBank/DDBJ whole genome shotgun (WGS) entry which is preliminary data.</text>
</comment>
<name>A0AA47M532_MERPO</name>
<dbReference type="Pfam" id="PF12130">
    <property type="entry name" value="bMERB_dom"/>
    <property type="match status" value="1"/>
</dbReference>
<dbReference type="InterPro" id="IPR022735">
    <property type="entry name" value="bMERB_dom"/>
</dbReference>
<keyword evidence="4" id="KW-1185">Reference proteome</keyword>
<feature type="compositionally biased region" description="Polar residues" evidence="1">
    <location>
        <begin position="627"/>
        <end position="647"/>
    </location>
</feature>
<protein>
    <submittedName>
        <fullName evidence="3">MICAL-like protein 2</fullName>
    </submittedName>
</protein>
<dbReference type="EMBL" id="JAOPHQ010005907">
    <property type="protein sequence ID" value="KAK0133718.1"/>
    <property type="molecule type" value="Genomic_DNA"/>
</dbReference>
<feature type="region of interest" description="Disordered" evidence="1">
    <location>
        <begin position="552"/>
        <end position="578"/>
    </location>
</feature>
<feature type="compositionally biased region" description="Polar residues" evidence="1">
    <location>
        <begin position="337"/>
        <end position="363"/>
    </location>
</feature>
<dbReference type="InterPro" id="IPR036872">
    <property type="entry name" value="CH_dom_sf"/>
</dbReference>
<gene>
    <name evidence="3" type="primary">MICALL2_2</name>
    <name evidence="3" type="ORF">N1851_030758</name>
</gene>
<feature type="compositionally biased region" description="Polar residues" evidence="1">
    <location>
        <begin position="269"/>
        <end position="293"/>
    </location>
</feature>
<proteinExistence type="predicted"/>
<dbReference type="SUPFAM" id="SSF47576">
    <property type="entry name" value="Calponin-homology domain, CH-domain"/>
    <property type="match status" value="1"/>
</dbReference>
<feature type="region of interest" description="Disordered" evidence="1">
    <location>
        <begin position="597"/>
        <end position="667"/>
    </location>
</feature>
<evidence type="ECO:0000259" key="2">
    <source>
        <dbReference type="PROSITE" id="PS51848"/>
    </source>
</evidence>
<evidence type="ECO:0000313" key="4">
    <source>
        <dbReference type="Proteomes" id="UP001174136"/>
    </source>
</evidence>
<dbReference type="SMART" id="SM00033">
    <property type="entry name" value="CH"/>
    <property type="match status" value="1"/>
</dbReference>
<dbReference type="SMART" id="SM01203">
    <property type="entry name" value="DUF3585"/>
    <property type="match status" value="1"/>
</dbReference>
<sequence length="824" mass="89952">MAGFRGLMPTTYIRGAKSNVSGYRDVSITNMTTSFRDGLAFCALIHKYRPRTHAFSVAEVELGIPALLDAEDMVALKVPDRLSILTYVSQYYNYFHGRSPIGGMAGVKRPVGVSENETSGKKNQPVVAKLFPASKHAVENHLPASSSITTRGSSTARPFPAARKEVHENQLLSQTGTLSNKCVSCHKRVHLVQRQLVDGKLYHRNCAKSTLKGKAPLCDLLQKASSSKQKSHSETPAPSKSTSALFNSDSSWLTTKKQRSSSPSPVPSWTTNKMQRSSCPSPAPSGLTSKAQRSSSPSPAPSRLTNKTQRSSSPSPVPSGLTNKPQRSSSPSAASSWITNKTVSTAPPSTSGPALYTTSTTGANKPGAQLLGTTTTTYNTFINTTINPTPTINTTLLKSNTPIKTTITTTPTINTSVNTTPIRITINTIPIETTTTTTTTTTTSGPTAAPRTSLAALRTQQAKLKFLQKEPEEPIMAGKDNKSPTNDSHWNKVLTINSRGTDVQADQDVGVASGGVAAKSLGVSGGNPDGSKTSQAAALISKKLAKESNNIDTKQTWKTDGVSEVETTKKDTGPTRGRVKLKVDRSLLADLQTTCVDRSPDRTCSASSRPWQADPTPKRGPMEPAANTPSPSNQGFLNGSQAPSDNGTKPEPQPSKNKPDYIPKEKIMEQLQEIEDVLNELEKRGVELEKRLRRSEEEGEEDAAMDEVMVDWFNLIREKQVSMRRESELVYIAKTQDLEEQQPSVEEELRRLLEKPENAKTYRERKREKELMAKLVEIVNDRNAIVEGLDEDRLREEEEDEQLQQLMMNLGESLHLLNLCFPSW</sequence>
<dbReference type="Pfam" id="PF00307">
    <property type="entry name" value="CH"/>
    <property type="match status" value="1"/>
</dbReference>
<dbReference type="Gene3D" id="1.10.418.10">
    <property type="entry name" value="Calponin-like domain"/>
    <property type="match status" value="2"/>
</dbReference>
<feature type="domain" description="BMERB" evidence="2">
    <location>
        <begin position="654"/>
        <end position="805"/>
    </location>
</feature>
<feature type="region of interest" description="Disordered" evidence="1">
    <location>
        <begin position="225"/>
        <end position="368"/>
    </location>
</feature>
<dbReference type="Proteomes" id="UP001174136">
    <property type="component" value="Unassembled WGS sequence"/>
</dbReference>
<dbReference type="PANTHER" id="PTHR23167:SF87">
    <property type="entry name" value="MICAL-LIKE PROTEIN 2"/>
    <property type="match status" value="1"/>
</dbReference>
<evidence type="ECO:0000256" key="1">
    <source>
        <dbReference type="SAM" id="MobiDB-lite"/>
    </source>
</evidence>
<feature type="compositionally biased region" description="Basic and acidic residues" evidence="1">
    <location>
        <begin position="657"/>
        <end position="667"/>
    </location>
</feature>
<dbReference type="InterPro" id="IPR001715">
    <property type="entry name" value="CH_dom"/>
</dbReference>
<organism evidence="3 4">
    <name type="scientific">Merluccius polli</name>
    <name type="common">Benguela hake</name>
    <name type="synonym">Merluccius cadenati</name>
    <dbReference type="NCBI Taxonomy" id="89951"/>
    <lineage>
        <taxon>Eukaryota</taxon>
        <taxon>Metazoa</taxon>
        <taxon>Chordata</taxon>
        <taxon>Craniata</taxon>
        <taxon>Vertebrata</taxon>
        <taxon>Euteleostomi</taxon>
        <taxon>Actinopterygii</taxon>
        <taxon>Neopterygii</taxon>
        <taxon>Teleostei</taxon>
        <taxon>Neoteleostei</taxon>
        <taxon>Acanthomorphata</taxon>
        <taxon>Zeiogadaria</taxon>
        <taxon>Gadariae</taxon>
        <taxon>Gadiformes</taxon>
        <taxon>Gadoidei</taxon>
        <taxon>Merlucciidae</taxon>
        <taxon>Merluccius</taxon>
    </lineage>
</organism>
<feature type="compositionally biased region" description="Polar residues" evidence="1">
    <location>
        <begin position="234"/>
        <end position="255"/>
    </location>
</feature>
<reference evidence="3" key="1">
    <citation type="journal article" date="2023" name="Front. Mar. Sci.">
        <title>A new Merluccius polli reference genome to investigate the effects of global change in West African waters.</title>
        <authorList>
            <person name="Mateo J.L."/>
            <person name="Blanco-Fernandez C."/>
            <person name="Garcia-Vazquez E."/>
            <person name="Machado-Schiaffino G."/>
        </authorList>
    </citation>
    <scope>NUCLEOTIDE SEQUENCE</scope>
    <source>
        <strain evidence="3">C29</strain>
        <tissue evidence="3">Fin</tissue>
    </source>
</reference>
<dbReference type="InterPro" id="IPR050540">
    <property type="entry name" value="F-actin_Monoox_Mical"/>
</dbReference>